<gene>
    <name evidence="2" type="ORF">Pla133_20310</name>
</gene>
<dbReference type="AlphaFoldDB" id="A0A518BJ19"/>
<dbReference type="InterPro" id="IPR008972">
    <property type="entry name" value="Cupredoxin"/>
</dbReference>
<proteinExistence type="predicted"/>
<dbReference type="EMBL" id="CP036287">
    <property type="protein sequence ID" value="QDU66955.1"/>
    <property type="molecule type" value="Genomic_DNA"/>
</dbReference>
<evidence type="ECO:0000313" key="3">
    <source>
        <dbReference type="Proteomes" id="UP000316921"/>
    </source>
</evidence>
<keyword evidence="1" id="KW-0732">Signal</keyword>
<keyword evidence="3" id="KW-1185">Reference proteome</keyword>
<dbReference type="KEGG" id="pbap:Pla133_20310"/>
<name>A0A518BJ19_9BACT</name>
<dbReference type="SUPFAM" id="SSF49464">
    <property type="entry name" value="Carboxypeptidase regulatory domain-like"/>
    <property type="match status" value="1"/>
</dbReference>
<organism evidence="2 3">
    <name type="scientific">Engelhardtia mirabilis</name>
    <dbReference type="NCBI Taxonomy" id="2528011"/>
    <lineage>
        <taxon>Bacteria</taxon>
        <taxon>Pseudomonadati</taxon>
        <taxon>Planctomycetota</taxon>
        <taxon>Planctomycetia</taxon>
        <taxon>Planctomycetia incertae sedis</taxon>
        <taxon>Engelhardtia</taxon>
    </lineage>
</organism>
<evidence type="ECO:0000256" key="1">
    <source>
        <dbReference type="SAM" id="SignalP"/>
    </source>
</evidence>
<dbReference type="Gene3D" id="2.60.40.420">
    <property type="entry name" value="Cupredoxins - blue copper proteins"/>
    <property type="match status" value="1"/>
</dbReference>
<feature type="signal peptide" evidence="1">
    <location>
        <begin position="1"/>
        <end position="20"/>
    </location>
</feature>
<evidence type="ECO:0000313" key="2">
    <source>
        <dbReference type="EMBL" id="QDU66955.1"/>
    </source>
</evidence>
<feature type="chain" id="PRO_5022138346" evidence="1">
    <location>
        <begin position="21"/>
        <end position="280"/>
    </location>
</feature>
<reference evidence="2 3" key="1">
    <citation type="submission" date="2019-02" db="EMBL/GenBank/DDBJ databases">
        <title>Deep-cultivation of Planctomycetes and their phenomic and genomic characterization uncovers novel biology.</title>
        <authorList>
            <person name="Wiegand S."/>
            <person name="Jogler M."/>
            <person name="Boedeker C."/>
            <person name="Pinto D."/>
            <person name="Vollmers J."/>
            <person name="Rivas-Marin E."/>
            <person name="Kohn T."/>
            <person name="Peeters S.H."/>
            <person name="Heuer A."/>
            <person name="Rast P."/>
            <person name="Oberbeckmann S."/>
            <person name="Bunk B."/>
            <person name="Jeske O."/>
            <person name="Meyerdierks A."/>
            <person name="Storesund J.E."/>
            <person name="Kallscheuer N."/>
            <person name="Luecker S."/>
            <person name="Lage O.M."/>
            <person name="Pohl T."/>
            <person name="Merkel B.J."/>
            <person name="Hornburger P."/>
            <person name="Mueller R.-W."/>
            <person name="Bruemmer F."/>
            <person name="Labrenz M."/>
            <person name="Spormann A.M."/>
            <person name="Op den Camp H."/>
            <person name="Overmann J."/>
            <person name="Amann R."/>
            <person name="Jetten M.S.M."/>
            <person name="Mascher T."/>
            <person name="Medema M.H."/>
            <person name="Devos D.P."/>
            <person name="Kaster A.-K."/>
            <person name="Ovreas L."/>
            <person name="Rohde M."/>
            <person name="Galperin M.Y."/>
            <person name="Jogler C."/>
        </authorList>
    </citation>
    <scope>NUCLEOTIDE SEQUENCE [LARGE SCALE GENOMIC DNA]</scope>
    <source>
        <strain evidence="2 3">Pla133</strain>
    </source>
</reference>
<dbReference type="PROSITE" id="PS51257">
    <property type="entry name" value="PROKAR_LIPOPROTEIN"/>
    <property type="match status" value="1"/>
</dbReference>
<sequence length="280" mass="30339" precursor="true">MQTERNRVAARALVALATMAAGLVVGCGAGDAVEPAVVRAEAPLGRGSLRCEVRLVGEAPDAPLIVADKNVEHCGAELRDPVLRVQGGRIADAVVSVDPGEQVAAGEALHLDLRSAGCLLEPRVQTAPVGSRLLLTNRDNITHNPHGWLDGERTVFNVTLVDEGVSLERTLRDAGVYRIDCDTHSWMRAFIHVFDHPFHGVTGSEGEVRIDGLPAGPREVVIWHEVLGSRRIQVQIEPGRETAVVVEFEAIDTRSVELTPPGMEPWIARMDPLELQEDHN</sequence>
<dbReference type="RefSeq" id="WP_145064752.1">
    <property type="nucleotide sequence ID" value="NZ_CP036287.1"/>
</dbReference>
<dbReference type="InterPro" id="IPR008969">
    <property type="entry name" value="CarboxyPept-like_regulatory"/>
</dbReference>
<accession>A0A518BJ19</accession>
<dbReference type="SUPFAM" id="SSF49503">
    <property type="entry name" value="Cupredoxins"/>
    <property type="match status" value="1"/>
</dbReference>
<protein>
    <submittedName>
        <fullName evidence="2">Uncharacterized protein</fullName>
    </submittedName>
</protein>
<dbReference type="Proteomes" id="UP000316921">
    <property type="component" value="Chromosome"/>
</dbReference>